<evidence type="ECO:0000313" key="2">
    <source>
        <dbReference type="Proteomes" id="UP001165289"/>
    </source>
</evidence>
<proteinExistence type="predicted"/>
<comment type="caution">
    <text evidence="1">The sequence shown here is derived from an EMBL/GenBank/DDBJ whole genome shotgun (WGS) entry which is preliminary data.</text>
</comment>
<dbReference type="AlphaFoldDB" id="A0AAV7JTZ7"/>
<evidence type="ECO:0000313" key="1">
    <source>
        <dbReference type="EMBL" id="KAI6651910.1"/>
    </source>
</evidence>
<reference evidence="1 2" key="1">
    <citation type="journal article" date="2023" name="BMC Biol.">
        <title>The compact genome of the sponge Oopsacas minuta (Hexactinellida) is lacking key metazoan core genes.</title>
        <authorList>
            <person name="Santini S."/>
            <person name="Schenkelaars Q."/>
            <person name="Jourda C."/>
            <person name="Duchesne M."/>
            <person name="Belahbib H."/>
            <person name="Rocher C."/>
            <person name="Selva M."/>
            <person name="Riesgo A."/>
            <person name="Vervoort M."/>
            <person name="Leys S.P."/>
            <person name="Kodjabachian L."/>
            <person name="Le Bivic A."/>
            <person name="Borchiellini C."/>
            <person name="Claverie J.M."/>
            <person name="Renard E."/>
        </authorList>
    </citation>
    <scope>NUCLEOTIDE SEQUENCE [LARGE SCALE GENOMIC DNA]</scope>
    <source>
        <strain evidence="1">SPO-2</strain>
    </source>
</reference>
<dbReference type="EMBL" id="JAKMXF010000301">
    <property type="protein sequence ID" value="KAI6651910.1"/>
    <property type="molecule type" value="Genomic_DNA"/>
</dbReference>
<gene>
    <name evidence="1" type="ORF">LOD99_4789</name>
</gene>
<sequence length="154" mass="17555">MDKVIDLASIEDSENYSSSVIAKLQFILCQLDNIFIPKNRRRYNIITQIMSIKTHLTSPACYAYLQSLEYLSLPHVQTLNTLYSSFGIENDFSTYLSQATSSFSSLERNFIVQMDEIHVKSDITYKGEKICVPNLDPENPTRSVFANIILDSIV</sequence>
<organism evidence="1 2">
    <name type="scientific">Oopsacas minuta</name>
    <dbReference type="NCBI Taxonomy" id="111878"/>
    <lineage>
        <taxon>Eukaryota</taxon>
        <taxon>Metazoa</taxon>
        <taxon>Porifera</taxon>
        <taxon>Hexactinellida</taxon>
        <taxon>Hexasterophora</taxon>
        <taxon>Lyssacinosida</taxon>
        <taxon>Leucopsacidae</taxon>
        <taxon>Oopsacas</taxon>
    </lineage>
</organism>
<dbReference type="Proteomes" id="UP001165289">
    <property type="component" value="Unassembled WGS sequence"/>
</dbReference>
<name>A0AAV7JTZ7_9METZ</name>
<protein>
    <submittedName>
        <fullName evidence="1">Uncharacterized protein</fullName>
    </submittedName>
</protein>
<accession>A0AAV7JTZ7</accession>
<keyword evidence="2" id="KW-1185">Reference proteome</keyword>